<sequence length="423" mass="48135">MVRYLLRLLFRLHLAPNREQRYHAAKIMAANENAAKREIVRQSKSKQLKGRRNHVRNALRKQKWELEKKSKQNKLSNRQGDGYHKRIEYLQSVLGDLVRDDLEELALHDGLDANGYEQDEVAASIAQSGVSARRLASLQGVLKRALWNEPDLVLTDKLLAQYAIKLDLSINETFVLKKIHYVMKPFVLPDQPNYCHLNLLFFGNAVLRLCGYDQFTMLYAPHVSTGSLYSLSMDAASLFGMFGKPLEIKRDHGVKSAIDARHNKEKVFACLFDMNAIHDICKKNGIAFIYRLDISPANDVTMQGLIVKPRQVSMYEQRLKQAKPNLQPPSTQHTLDTLKTDISEAEKERNRMAKTNCDACNALMKHRRAMKDTDYAYHSEHMPPSLSQAHGKPAGPKDISNTPPTGREDEPSKKFADVKWSGS</sequence>
<feature type="region of interest" description="Disordered" evidence="1">
    <location>
        <begin position="59"/>
        <end position="79"/>
    </location>
</feature>
<evidence type="ECO:0000256" key="1">
    <source>
        <dbReference type="SAM" id="MobiDB-lite"/>
    </source>
</evidence>
<keyword evidence="3" id="KW-1185">Reference proteome</keyword>
<protein>
    <submittedName>
        <fullName evidence="2">Uncharacterized protein</fullName>
    </submittedName>
</protein>
<dbReference type="OrthoDB" id="2289268at2759"/>
<feature type="region of interest" description="Disordered" evidence="1">
    <location>
        <begin position="378"/>
        <end position="423"/>
    </location>
</feature>
<organism evidence="2 3">
    <name type="scientific">Hesseltinella vesiculosa</name>
    <dbReference type="NCBI Taxonomy" id="101127"/>
    <lineage>
        <taxon>Eukaryota</taxon>
        <taxon>Fungi</taxon>
        <taxon>Fungi incertae sedis</taxon>
        <taxon>Mucoromycota</taxon>
        <taxon>Mucoromycotina</taxon>
        <taxon>Mucoromycetes</taxon>
        <taxon>Mucorales</taxon>
        <taxon>Cunninghamellaceae</taxon>
        <taxon>Hesseltinella</taxon>
    </lineage>
</organism>
<reference evidence="2 3" key="1">
    <citation type="submission" date="2016-07" db="EMBL/GenBank/DDBJ databases">
        <title>Pervasive Adenine N6-methylation of Active Genes in Fungi.</title>
        <authorList>
            <consortium name="DOE Joint Genome Institute"/>
            <person name="Mondo S.J."/>
            <person name="Dannebaum R.O."/>
            <person name="Kuo R.C."/>
            <person name="Labutti K."/>
            <person name="Haridas S."/>
            <person name="Kuo A."/>
            <person name="Salamov A."/>
            <person name="Ahrendt S.R."/>
            <person name="Lipzen A."/>
            <person name="Sullivan W."/>
            <person name="Andreopoulos W.B."/>
            <person name="Clum A."/>
            <person name="Lindquist E."/>
            <person name="Daum C."/>
            <person name="Ramamoorthy G.K."/>
            <person name="Gryganskyi A."/>
            <person name="Culley D."/>
            <person name="Magnuson J.K."/>
            <person name="James T.Y."/>
            <person name="O'Malley M.A."/>
            <person name="Stajich J.E."/>
            <person name="Spatafora J.W."/>
            <person name="Visel A."/>
            <person name="Grigoriev I.V."/>
        </authorList>
    </citation>
    <scope>NUCLEOTIDE SEQUENCE [LARGE SCALE GENOMIC DNA]</scope>
    <source>
        <strain evidence="2 3">NRRL 3301</strain>
    </source>
</reference>
<dbReference type="EMBL" id="MCGT01000038">
    <property type="protein sequence ID" value="ORX46333.1"/>
    <property type="molecule type" value="Genomic_DNA"/>
</dbReference>
<dbReference type="AlphaFoldDB" id="A0A1X2G7P2"/>
<dbReference type="Proteomes" id="UP000242146">
    <property type="component" value="Unassembled WGS sequence"/>
</dbReference>
<proteinExistence type="predicted"/>
<accession>A0A1X2G7P2</accession>
<gene>
    <name evidence="2" type="ORF">DM01DRAFT_1386297</name>
</gene>
<comment type="caution">
    <text evidence="2">The sequence shown here is derived from an EMBL/GenBank/DDBJ whole genome shotgun (WGS) entry which is preliminary data.</text>
</comment>
<name>A0A1X2G7P2_9FUNG</name>
<evidence type="ECO:0000313" key="2">
    <source>
        <dbReference type="EMBL" id="ORX46333.1"/>
    </source>
</evidence>
<evidence type="ECO:0000313" key="3">
    <source>
        <dbReference type="Proteomes" id="UP000242146"/>
    </source>
</evidence>
<feature type="compositionally biased region" description="Basic and acidic residues" evidence="1">
    <location>
        <begin position="406"/>
        <end position="417"/>
    </location>
</feature>